<comment type="catalytic activity">
    <reaction evidence="10">
        <text>N-formyl-L-kynurenine + H2O = L-kynurenine + formate + H(+)</text>
        <dbReference type="Rhea" id="RHEA:13009"/>
        <dbReference type="ChEBI" id="CHEBI:15377"/>
        <dbReference type="ChEBI" id="CHEBI:15378"/>
        <dbReference type="ChEBI" id="CHEBI:15740"/>
        <dbReference type="ChEBI" id="CHEBI:57959"/>
        <dbReference type="ChEBI" id="CHEBI:58629"/>
        <dbReference type="EC" id="3.5.1.9"/>
    </reaction>
</comment>
<dbReference type="RefSeq" id="WP_122909608.1">
    <property type="nucleotide sequence ID" value="NZ_CBCSBE010000002.1"/>
</dbReference>
<keyword evidence="7" id="KW-0378">Hydrolase</keyword>
<dbReference type="GO" id="GO:0004061">
    <property type="term" value="F:arylformamidase activity"/>
    <property type="evidence" value="ECO:0007669"/>
    <property type="project" value="UniProtKB-EC"/>
</dbReference>
<evidence type="ECO:0000256" key="8">
    <source>
        <dbReference type="ARBA" id="ARBA00022833"/>
    </source>
</evidence>
<gene>
    <name evidence="12" type="ORF">EDM52_14050</name>
</gene>
<evidence type="ECO:0000256" key="2">
    <source>
        <dbReference type="ARBA" id="ARBA00002204"/>
    </source>
</evidence>
<dbReference type="OrthoDB" id="9796085at2"/>
<dbReference type="Gene3D" id="3.50.30.50">
    <property type="entry name" value="Putative cyclase"/>
    <property type="match status" value="1"/>
</dbReference>
<keyword evidence="13" id="KW-1185">Reference proteome</keyword>
<dbReference type="PANTHER" id="PTHR31118">
    <property type="entry name" value="CYCLASE-LIKE PROTEIN 2"/>
    <property type="match status" value="1"/>
</dbReference>
<evidence type="ECO:0000256" key="10">
    <source>
        <dbReference type="ARBA" id="ARBA00048496"/>
    </source>
</evidence>
<dbReference type="EC" id="3.5.1.9" evidence="4"/>
<organism evidence="12 13">
    <name type="scientific">Brevibacillus invocatus</name>
    <dbReference type="NCBI Taxonomy" id="173959"/>
    <lineage>
        <taxon>Bacteria</taxon>
        <taxon>Bacillati</taxon>
        <taxon>Bacillota</taxon>
        <taxon>Bacilli</taxon>
        <taxon>Bacillales</taxon>
        <taxon>Paenibacillaceae</taxon>
        <taxon>Brevibacillus</taxon>
    </lineage>
</organism>
<keyword evidence="8" id="KW-0862">Zinc</keyword>
<evidence type="ECO:0000313" key="13">
    <source>
        <dbReference type="Proteomes" id="UP000282028"/>
    </source>
</evidence>
<dbReference type="GO" id="GO:0019441">
    <property type="term" value="P:L-tryptophan catabolic process to kynurenine"/>
    <property type="evidence" value="ECO:0007669"/>
    <property type="project" value="InterPro"/>
</dbReference>
<dbReference type="Proteomes" id="UP000282028">
    <property type="component" value="Unassembled WGS sequence"/>
</dbReference>
<dbReference type="PANTHER" id="PTHR31118:SF12">
    <property type="entry name" value="CYCLASE-LIKE PROTEIN 2"/>
    <property type="match status" value="1"/>
</dbReference>
<reference evidence="12 13" key="1">
    <citation type="submission" date="2018-10" db="EMBL/GenBank/DDBJ databases">
        <title>Phylogenomics of Brevibacillus.</title>
        <authorList>
            <person name="Dunlap C."/>
        </authorList>
    </citation>
    <scope>NUCLEOTIDE SEQUENCE [LARGE SCALE GENOMIC DNA]</scope>
    <source>
        <strain evidence="12 13">JCM 12215</strain>
    </source>
</reference>
<evidence type="ECO:0000256" key="6">
    <source>
        <dbReference type="ARBA" id="ARBA00022723"/>
    </source>
</evidence>
<proteinExistence type="predicted"/>
<evidence type="ECO:0000256" key="7">
    <source>
        <dbReference type="ARBA" id="ARBA00022801"/>
    </source>
</evidence>
<dbReference type="FunFam" id="3.50.30.50:FF:000001">
    <property type="entry name" value="Kynurenine formamidase"/>
    <property type="match status" value="1"/>
</dbReference>
<dbReference type="InterPro" id="IPR007325">
    <property type="entry name" value="KFase/CYL"/>
</dbReference>
<evidence type="ECO:0000256" key="9">
    <source>
        <dbReference type="ARBA" id="ARBA00023079"/>
    </source>
</evidence>
<comment type="cofactor">
    <cofactor evidence="1">
        <name>Zn(2+)</name>
        <dbReference type="ChEBI" id="CHEBI:29105"/>
    </cofactor>
</comment>
<dbReference type="InterPro" id="IPR037175">
    <property type="entry name" value="KFase_sf"/>
</dbReference>
<evidence type="ECO:0000256" key="5">
    <source>
        <dbReference type="ARBA" id="ARBA00014889"/>
    </source>
</evidence>
<dbReference type="AlphaFoldDB" id="A0A3M8C990"/>
<protein>
    <recommendedName>
        <fullName evidence="5">Kynurenine formamidase</fullName>
        <ecNumber evidence="4">3.5.1.9</ecNumber>
    </recommendedName>
</protein>
<dbReference type="Pfam" id="PF04199">
    <property type="entry name" value="Cyclase"/>
    <property type="match status" value="1"/>
</dbReference>
<comment type="subunit">
    <text evidence="3">Homodimer.</text>
</comment>
<dbReference type="SUPFAM" id="SSF102198">
    <property type="entry name" value="Putative cyclase"/>
    <property type="match status" value="1"/>
</dbReference>
<keyword evidence="6" id="KW-0479">Metal-binding</keyword>
<dbReference type="GO" id="GO:0046872">
    <property type="term" value="F:metal ion binding"/>
    <property type="evidence" value="ECO:0007669"/>
    <property type="project" value="UniProtKB-KW"/>
</dbReference>
<evidence type="ECO:0000256" key="11">
    <source>
        <dbReference type="ARBA" id="ARBA00060547"/>
    </source>
</evidence>
<name>A0A3M8C990_9BACL</name>
<comment type="function">
    <text evidence="2">Catalyzes the hydrolysis of N-formyl-L-kynurenine to L-kynurenine, the second step in the kynurenine pathway of tryptophan degradation.</text>
</comment>
<evidence type="ECO:0000256" key="3">
    <source>
        <dbReference type="ARBA" id="ARBA00011738"/>
    </source>
</evidence>
<evidence type="ECO:0000256" key="1">
    <source>
        <dbReference type="ARBA" id="ARBA00001947"/>
    </source>
</evidence>
<sequence length="209" mass="23164">MRMYDVTGAIFEGMTVYKNKPEKQPKIRPQTNGYVTESRIELDVHTGTHVDAPLHMVVDGETFETIPLEKLVGACKVLDLTDVDDRITQADLERFAIEKGDFLLFKTKNSFSEEFSFEFVYLAHDGAEYLASLGVRGVGTDALGIERSQEGHPTHKTLFAAEIIVIEGLRLQEVEQGEYFLVAAPLKLLGTDAAPARVLLFEGLAVTDS</sequence>
<evidence type="ECO:0000256" key="4">
    <source>
        <dbReference type="ARBA" id="ARBA00012930"/>
    </source>
</evidence>
<keyword evidence="9" id="KW-0823">Tryptophan catabolism</keyword>
<comment type="pathway">
    <text evidence="11">Amino-acid degradation; L-tryptophan degradation via kynurenine pathway; L-kynurenine from L-tryptophan: step 2/2.</text>
</comment>
<evidence type="ECO:0000313" key="12">
    <source>
        <dbReference type="EMBL" id="RNB72274.1"/>
    </source>
</evidence>
<dbReference type="EMBL" id="RHHR01000026">
    <property type="protein sequence ID" value="RNB72274.1"/>
    <property type="molecule type" value="Genomic_DNA"/>
</dbReference>
<comment type="caution">
    <text evidence="12">The sequence shown here is derived from an EMBL/GenBank/DDBJ whole genome shotgun (WGS) entry which is preliminary data.</text>
</comment>
<accession>A0A3M8C990</accession>